<evidence type="ECO:0000256" key="3">
    <source>
        <dbReference type="ARBA" id="ARBA00022679"/>
    </source>
</evidence>
<dbReference type="KEGG" id="ftv:CH67_1829"/>
<comment type="similarity">
    <text evidence="2">Belongs to the bacterial sugar transferase family.</text>
</comment>
<dbReference type="eggNOG" id="COG2148">
    <property type="taxonomic scope" value="Bacteria"/>
</dbReference>
<evidence type="ECO:0000256" key="5">
    <source>
        <dbReference type="ARBA" id="ARBA00022989"/>
    </source>
</evidence>
<dbReference type="OMA" id="GLYTITM"/>
<dbReference type="KEGG" id="ftc:DA46_1319"/>
<dbReference type="InterPro" id="IPR003362">
    <property type="entry name" value="Bact_transf"/>
</dbReference>
<evidence type="ECO:0000313" key="7">
    <source>
        <dbReference type="EMBL" id="NDS67980.1"/>
    </source>
</evidence>
<keyword evidence="5" id="KW-1133">Transmembrane helix</keyword>
<keyword evidence="6" id="KW-0472">Membrane</keyword>
<dbReference type="AlphaFoldDB" id="A0A0B3VN62"/>
<evidence type="ECO:0000256" key="2">
    <source>
        <dbReference type="ARBA" id="ARBA00006464"/>
    </source>
</evidence>
<evidence type="ECO:0000256" key="1">
    <source>
        <dbReference type="ARBA" id="ARBA00004141"/>
    </source>
</evidence>
<dbReference type="HOGENOM" id="CLU_024920_0_0_6"/>
<keyword evidence="3 7" id="KW-0808">Transferase</keyword>
<reference evidence="7" key="1">
    <citation type="submission" date="2019-08" db="EMBL/GenBank/DDBJ databases">
        <authorList>
            <person name="Busch A."/>
        </authorList>
    </citation>
    <scope>NUCLEOTIDE SEQUENCE</scope>
    <source>
        <strain evidence="7">15T0085</strain>
    </source>
</reference>
<dbReference type="InterPro" id="IPR017475">
    <property type="entry name" value="EPS_sugar_tfrase"/>
</dbReference>
<sequence length="464" mass="52916">MSSIKSNLVIILKTIELVISVILVLLSYSIPLHLLNYDTSNFSSFDFMATFIVLTSLTTFLIAEYTNGEKVSKSKNVLKVLLCGLAIAIIITSLAFFLRGFSFPRSLIILGFLLQLVMLSVSRNIFRWLIRNTSYSRILIVGLDQEREWLFAKAEAAKLPREIIAGYLSINIDGFSLADVAYSYKKAFISDKALKLLADNDLSTLSKYNLEVVLIPRKYEISIWGAALVPLGDSLAMSVKNFGISYEAKIIKRIFDVLFSLIIIVLTAPIMLIVALAIYLEDRESPFFIQERVTRNAKRFNLIKFRSMKVNAEVQTGAVWAVDGDTRITKVGKIIRPIWLDELPQFFNVLKGDMSIVGPRPERPELIDKFSQQIPEFSYRTKVKAGITGYAQVLTSYATLPENKLKLDLVYIRRWSFVFDLLIIIETVRVIAMKILRLFIKTKEQSQASFVEKKHKNYTEYIYE</sequence>
<dbReference type="GO" id="GO:0016020">
    <property type="term" value="C:membrane"/>
    <property type="evidence" value="ECO:0007669"/>
    <property type="project" value="UniProtKB-SubCell"/>
</dbReference>
<dbReference type="KEGG" id="ftz:CH68_1559"/>
<reference evidence="7" key="2">
    <citation type="submission" date="2020-02" db="EMBL/GenBank/DDBJ databases">
        <title>Using affinity propagation clustering for identifying bacterial clades and subclades with whole-genome sequences of Francisella tularensis.</title>
        <authorList>
            <person name="Homeier-Bachmann T."/>
            <person name="Abdel-Glil M.Y."/>
            <person name="Hackbart A."/>
            <person name="Hotzel H."/>
            <person name="Tomaso H."/>
        </authorList>
    </citation>
    <scope>NUCLEOTIDE SEQUENCE</scope>
    <source>
        <strain evidence="7">15T0085</strain>
    </source>
</reference>
<dbReference type="EMBL" id="JAAGJP010000010">
    <property type="protein sequence ID" value="NDS67980.1"/>
    <property type="molecule type" value="Genomic_DNA"/>
</dbReference>
<proteinExistence type="inferred from homology"/>
<dbReference type="GO" id="GO:0016780">
    <property type="term" value="F:phosphotransferase activity, for other substituted phosphate groups"/>
    <property type="evidence" value="ECO:0007669"/>
    <property type="project" value="TreeGrafter"/>
</dbReference>
<dbReference type="Pfam" id="PF02397">
    <property type="entry name" value="Bac_transf"/>
    <property type="match status" value="1"/>
</dbReference>
<protein>
    <submittedName>
        <fullName evidence="7">Sugar transferase</fullName>
    </submittedName>
</protein>
<comment type="subcellular location">
    <subcellularLocation>
        <location evidence="1">Membrane</location>
        <topology evidence="1">Multi-pass membrane protein</topology>
    </subcellularLocation>
</comment>
<accession>A0A0B3VN62</accession>
<evidence type="ECO:0000256" key="4">
    <source>
        <dbReference type="ARBA" id="ARBA00022692"/>
    </source>
</evidence>
<name>A0A0B3VN62_FRATU</name>
<evidence type="ECO:0000256" key="6">
    <source>
        <dbReference type="ARBA" id="ARBA00023136"/>
    </source>
</evidence>
<organism evidence="7">
    <name type="scientific">Francisella tularensis subsp. holarctica</name>
    <dbReference type="NCBI Taxonomy" id="119857"/>
    <lineage>
        <taxon>Bacteria</taxon>
        <taxon>Pseudomonadati</taxon>
        <taxon>Pseudomonadota</taxon>
        <taxon>Gammaproteobacteria</taxon>
        <taxon>Thiotrichales</taxon>
        <taxon>Francisellaceae</taxon>
        <taxon>Francisella</taxon>
    </lineage>
</organism>
<gene>
    <name evidence="7" type="ORF">FWI86_02450</name>
</gene>
<keyword evidence="4" id="KW-0812">Transmembrane</keyword>
<dbReference type="PANTHER" id="PTHR30576">
    <property type="entry name" value="COLANIC BIOSYNTHESIS UDP-GLUCOSE LIPID CARRIER TRANSFERASE"/>
    <property type="match status" value="1"/>
</dbReference>
<comment type="caution">
    <text evidence="7">The sequence shown here is derived from an EMBL/GenBank/DDBJ whole genome shotgun (WGS) entry which is preliminary data.</text>
</comment>
<dbReference type="NCBIfam" id="TIGR03025">
    <property type="entry name" value="EPS_sugtrans"/>
    <property type="match status" value="1"/>
</dbReference>
<dbReference type="RefSeq" id="WP_003025498.1">
    <property type="nucleotide sequence ID" value="NZ_AP023459.1"/>
</dbReference>
<dbReference type="PANTHER" id="PTHR30576:SF0">
    <property type="entry name" value="UNDECAPRENYL-PHOSPHATE N-ACETYLGALACTOSAMINYL 1-PHOSPHATE TRANSFERASE-RELATED"/>
    <property type="match status" value="1"/>
</dbReference>